<keyword evidence="2 4" id="KW-0863">Zinc-finger</keyword>
<keyword evidence="8" id="KW-1185">Reference proteome</keyword>
<reference evidence="7 8" key="1">
    <citation type="journal article" date="2017" name="Nature">
        <title>The Apostasia genome and the evolution of orchids.</title>
        <authorList>
            <person name="Zhang G.Q."/>
            <person name="Liu K.W."/>
            <person name="Li Z."/>
            <person name="Lohaus R."/>
            <person name="Hsiao Y.Y."/>
            <person name="Niu S.C."/>
            <person name="Wang J.Y."/>
            <person name="Lin Y.C."/>
            <person name="Xu Q."/>
            <person name="Chen L.J."/>
            <person name="Yoshida K."/>
            <person name="Fujiwara S."/>
            <person name="Wang Z.W."/>
            <person name="Zhang Y.Q."/>
            <person name="Mitsuda N."/>
            <person name="Wang M."/>
            <person name="Liu G.H."/>
            <person name="Pecoraro L."/>
            <person name="Huang H.X."/>
            <person name="Xiao X.J."/>
            <person name="Lin M."/>
            <person name="Wu X.Y."/>
            <person name="Wu W.L."/>
            <person name="Chen Y.Y."/>
            <person name="Chang S.B."/>
            <person name="Sakamoto S."/>
            <person name="Ohme-Takagi M."/>
            <person name="Yagi M."/>
            <person name="Zeng S.J."/>
            <person name="Shen C.Y."/>
            <person name="Yeh C.M."/>
            <person name="Luo Y.B."/>
            <person name="Tsai W.C."/>
            <person name="Van de Peer Y."/>
            <person name="Liu Z.J."/>
        </authorList>
    </citation>
    <scope>NUCLEOTIDE SEQUENCE [LARGE SCALE GENOMIC DNA]</scope>
    <source>
        <strain evidence="8">cv. Shenzhen</strain>
        <tissue evidence="7">Stem</tissue>
    </source>
</reference>
<dbReference type="Pfam" id="PF04434">
    <property type="entry name" value="SWIM"/>
    <property type="match status" value="1"/>
</dbReference>
<feature type="compositionally biased region" description="Polar residues" evidence="5">
    <location>
        <begin position="198"/>
        <end position="208"/>
    </location>
</feature>
<dbReference type="PANTHER" id="PTHR31973:SF187">
    <property type="entry name" value="MUTATOR TRANSPOSASE MUDRA PROTEIN"/>
    <property type="match status" value="1"/>
</dbReference>
<accession>A0A2H9ZUU6</accession>
<evidence type="ECO:0000313" key="7">
    <source>
        <dbReference type="EMBL" id="PKA47053.1"/>
    </source>
</evidence>
<evidence type="ECO:0000256" key="3">
    <source>
        <dbReference type="ARBA" id="ARBA00022833"/>
    </source>
</evidence>
<sequence>MQQCSQLKKDMEKWKNLLVPSVVEQLREYNSFISDYNIKDASRTLEEVKGKGERHKVDLNKQECSCKEWQFTEIPCIHASAFIRDLNHVDWSLYVSEYFHVASYQRAYEGTIVVMTRKNQWYHANNFLSLNPPHTIRPRGRPRKSKFKNFLEKLKQATSKRKHKCGRCRLFGHHRNSCRNPINPFASQEYVSSTANNIGSTEASSSNSYHRKFQVQRG</sequence>
<evidence type="ECO:0000259" key="6">
    <source>
        <dbReference type="PROSITE" id="PS50966"/>
    </source>
</evidence>
<feature type="domain" description="SWIM-type" evidence="6">
    <location>
        <begin position="55"/>
        <end position="87"/>
    </location>
</feature>
<feature type="region of interest" description="Disordered" evidence="5">
    <location>
        <begin position="198"/>
        <end position="218"/>
    </location>
</feature>
<organism evidence="7 8">
    <name type="scientific">Apostasia shenzhenica</name>
    <dbReference type="NCBI Taxonomy" id="1088818"/>
    <lineage>
        <taxon>Eukaryota</taxon>
        <taxon>Viridiplantae</taxon>
        <taxon>Streptophyta</taxon>
        <taxon>Embryophyta</taxon>
        <taxon>Tracheophyta</taxon>
        <taxon>Spermatophyta</taxon>
        <taxon>Magnoliopsida</taxon>
        <taxon>Liliopsida</taxon>
        <taxon>Asparagales</taxon>
        <taxon>Orchidaceae</taxon>
        <taxon>Apostasioideae</taxon>
        <taxon>Apostasia</taxon>
    </lineage>
</organism>
<dbReference type="EMBL" id="KZ453612">
    <property type="protein sequence ID" value="PKA47053.1"/>
    <property type="molecule type" value="Genomic_DNA"/>
</dbReference>
<gene>
    <name evidence="7" type="ORF">AXF42_Ash011727</name>
</gene>
<evidence type="ECO:0000313" key="8">
    <source>
        <dbReference type="Proteomes" id="UP000236161"/>
    </source>
</evidence>
<dbReference type="GO" id="GO:0008270">
    <property type="term" value="F:zinc ion binding"/>
    <property type="evidence" value="ECO:0007669"/>
    <property type="project" value="UniProtKB-KW"/>
</dbReference>
<dbReference type="SMART" id="SM00575">
    <property type="entry name" value="ZnF_PMZ"/>
    <property type="match status" value="1"/>
</dbReference>
<dbReference type="Proteomes" id="UP000236161">
    <property type="component" value="Unassembled WGS sequence"/>
</dbReference>
<feature type="compositionally biased region" description="Basic residues" evidence="5">
    <location>
        <begin position="209"/>
        <end position="218"/>
    </location>
</feature>
<evidence type="ECO:0000256" key="2">
    <source>
        <dbReference type="ARBA" id="ARBA00022771"/>
    </source>
</evidence>
<name>A0A2H9ZUU6_9ASPA</name>
<dbReference type="InterPro" id="IPR006564">
    <property type="entry name" value="Znf_PMZ"/>
</dbReference>
<protein>
    <recommendedName>
        <fullName evidence="6">SWIM-type domain-containing protein</fullName>
    </recommendedName>
</protein>
<evidence type="ECO:0000256" key="5">
    <source>
        <dbReference type="SAM" id="MobiDB-lite"/>
    </source>
</evidence>
<keyword evidence="3" id="KW-0862">Zinc</keyword>
<dbReference type="AlphaFoldDB" id="A0A2H9ZUU6"/>
<dbReference type="InterPro" id="IPR007527">
    <property type="entry name" value="Znf_SWIM"/>
</dbReference>
<dbReference type="PROSITE" id="PS50966">
    <property type="entry name" value="ZF_SWIM"/>
    <property type="match status" value="1"/>
</dbReference>
<dbReference type="OrthoDB" id="786266at2759"/>
<dbReference type="STRING" id="1088818.A0A2H9ZUU6"/>
<evidence type="ECO:0000256" key="1">
    <source>
        <dbReference type="ARBA" id="ARBA00022723"/>
    </source>
</evidence>
<evidence type="ECO:0000256" key="4">
    <source>
        <dbReference type="PROSITE-ProRule" id="PRU00325"/>
    </source>
</evidence>
<proteinExistence type="predicted"/>
<dbReference type="PANTHER" id="PTHR31973">
    <property type="entry name" value="POLYPROTEIN, PUTATIVE-RELATED"/>
    <property type="match status" value="1"/>
</dbReference>
<keyword evidence="1" id="KW-0479">Metal-binding</keyword>